<organism evidence="2 3">
    <name type="scientific">Massilia pinisoli</name>
    <dbReference type="NCBI Taxonomy" id="1772194"/>
    <lineage>
        <taxon>Bacteria</taxon>
        <taxon>Pseudomonadati</taxon>
        <taxon>Pseudomonadota</taxon>
        <taxon>Betaproteobacteria</taxon>
        <taxon>Burkholderiales</taxon>
        <taxon>Oxalobacteraceae</taxon>
        <taxon>Telluria group</taxon>
        <taxon>Massilia</taxon>
    </lineage>
</organism>
<evidence type="ECO:0000313" key="3">
    <source>
        <dbReference type="Proteomes" id="UP001204151"/>
    </source>
</evidence>
<feature type="domain" description="Bacterial mobilisation" evidence="1">
    <location>
        <begin position="125"/>
        <end position="146"/>
    </location>
</feature>
<dbReference type="RefSeq" id="WP_258819961.1">
    <property type="nucleotide sequence ID" value="NZ_JANUGW010000035.1"/>
</dbReference>
<reference evidence="2 3" key="1">
    <citation type="submission" date="2022-08" db="EMBL/GenBank/DDBJ databases">
        <title>Reclassification of Massilia species as members of the genera Telluria, Duganella, Pseudoduganella, Mokoshia gen. nov. and Zemynaea gen. nov. using orthogonal and non-orthogonal genome-based approaches.</title>
        <authorList>
            <person name="Bowman J.P."/>
        </authorList>
    </citation>
    <scope>NUCLEOTIDE SEQUENCE [LARGE SCALE GENOMIC DNA]</scope>
    <source>
        <strain evidence="2 3">JCM 31316</strain>
    </source>
</reference>
<accession>A0ABT1ZZS0</accession>
<dbReference type="EMBL" id="JANUGW010000035">
    <property type="protein sequence ID" value="MCS0585437.1"/>
    <property type="molecule type" value="Genomic_DNA"/>
</dbReference>
<sequence>MAVIGAAVDSGTKEVFESLARARSVTSSRLAAVLIRDFIRAEEGNRQQTTDTDLPAAAHIPARAGARTEQVYVRIEPYYYDELGRLAAQRRWYRSAYLANLLYAHIDRRPVLCHDEVNAVRQVARQLADIGRNVNQIARKVNIDPDHADFSTLDFELIRMLLDIETAAVKELVHANLRTWGATDVQ</sequence>
<comment type="caution">
    <text evidence="2">The sequence shown here is derived from an EMBL/GenBank/DDBJ whole genome shotgun (WGS) entry which is preliminary data.</text>
</comment>
<dbReference type="InterPro" id="IPR008687">
    <property type="entry name" value="MobC"/>
</dbReference>
<gene>
    <name evidence="2" type="primary">mobC</name>
    <name evidence="2" type="ORF">NX784_28040</name>
</gene>
<name>A0ABT1ZZS0_9BURK</name>
<dbReference type="Proteomes" id="UP001204151">
    <property type="component" value="Unassembled WGS sequence"/>
</dbReference>
<evidence type="ECO:0000259" key="1">
    <source>
        <dbReference type="Pfam" id="PF05713"/>
    </source>
</evidence>
<dbReference type="Pfam" id="PF05713">
    <property type="entry name" value="MobC"/>
    <property type="match status" value="1"/>
</dbReference>
<protein>
    <submittedName>
        <fullName evidence="2">Plasmid mobilization relaxosome protein MobC</fullName>
    </submittedName>
</protein>
<proteinExistence type="predicted"/>
<keyword evidence="3" id="KW-1185">Reference proteome</keyword>
<evidence type="ECO:0000313" key="2">
    <source>
        <dbReference type="EMBL" id="MCS0585437.1"/>
    </source>
</evidence>